<proteinExistence type="predicted"/>
<dbReference type="RefSeq" id="WP_066599202.1">
    <property type="nucleotide sequence ID" value="NZ_KQ130434.1"/>
</dbReference>
<evidence type="ECO:0000256" key="2">
    <source>
        <dbReference type="ARBA" id="ARBA00023125"/>
    </source>
</evidence>
<evidence type="ECO:0000313" key="5">
    <source>
        <dbReference type="EMBL" id="KMS58638.1"/>
    </source>
</evidence>
<dbReference type="PRINTS" id="PR00455">
    <property type="entry name" value="HTHTETR"/>
</dbReference>
<dbReference type="AlphaFoldDB" id="A0A0J7Y5H7"/>
<feature type="DNA-binding region" description="H-T-H motif" evidence="3">
    <location>
        <begin position="99"/>
        <end position="118"/>
    </location>
</feature>
<dbReference type="PANTHER" id="PTHR30055">
    <property type="entry name" value="HTH-TYPE TRANSCRIPTIONAL REGULATOR RUTR"/>
    <property type="match status" value="1"/>
</dbReference>
<evidence type="ECO:0000259" key="4">
    <source>
        <dbReference type="PROSITE" id="PS50977"/>
    </source>
</evidence>
<keyword evidence="6" id="KW-1185">Reference proteome</keyword>
<dbReference type="GO" id="GO:0000976">
    <property type="term" value="F:transcription cis-regulatory region binding"/>
    <property type="evidence" value="ECO:0007669"/>
    <property type="project" value="TreeGrafter"/>
</dbReference>
<feature type="domain" description="HTH tetR-type" evidence="4">
    <location>
        <begin position="76"/>
        <end position="136"/>
    </location>
</feature>
<dbReference type="InterPro" id="IPR001647">
    <property type="entry name" value="HTH_TetR"/>
</dbReference>
<dbReference type="PANTHER" id="PTHR30055:SF183">
    <property type="entry name" value="NUCLEOID OCCLUSION FACTOR SLMA"/>
    <property type="match status" value="1"/>
</dbReference>
<dbReference type="Pfam" id="PF00440">
    <property type="entry name" value="TetR_N"/>
    <property type="match status" value="1"/>
</dbReference>
<protein>
    <recommendedName>
        <fullName evidence="4">HTH tetR-type domain-containing protein</fullName>
    </recommendedName>
</protein>
<keyword evidence="2 3" id="KW-0238">DNA-binding</keyword>
<dbReference type="InterPro" id="IPR050109">
    <property type="entry name" value="HTH-type_TetR-like_transc_reg"/>
</dbReference>
<gene>
    <name evidence="5" type="ORF">V473_00560</name>
</gene>
<reference evidence="5 6" key="1">
    <citation type="journal article" date="2015" name="G3 (Bethesda)">
        <title>Insights into Ongoing Evolution of the Hexachlorocyclohexane Catabolic Pathway from Comparative Genomics of Ten Sphingomonadaceae Strains.</title>
        <authorList>
            <person name="Pearce S.L."/>
            <person name="Oakeshott J.G."/>
            <person name="Pandey G."/>
        </authorList>
    </citation>
    <scope>NUCLEOTIDE SEQUENCE [LARGE SCALE GENOMIC DNA]</scope>
    <source>
        <strain evidence="5 6">LL01</strain>
    </source>
</reference>
<dbReference type="PATRIC" id="fig|1420583.3.peg.105"/>
<evidence type="ECO:0000313" key="6">
    <source>
        <dbReference type="Proteomes" id="UP000052232"/>
    </source>
</evidence>
<organism evidence="5 6">
    <name type="scientific">Sphingobium cupriresistens LL01</name>
    <dbReference type="NCBI Taxonomy" id="1420583"/>
    <lineage>
        <taxon>Bacteria</taxon>
        <taxon>Pseudomonadati</taxon>
        <taxon>Pseudomonadota</taxon>
        <taxon>Alphaproteobacteria</taxon>
        <taxon>Sphingomonadales</taxon>
        <taxon>Sphingomonadaceae</taxon>
        <taxon>Sphingobium</taxon>
    </lineage>
</organism>
<dbReference type="EMBL" id="JACT01000001">
    <property type="protein sequence ID" value="KMS58638.1"/>
    <property type="molecule type" value="Genomic_DNA"/>
</dbReference>
<dbReference type="InterPro" id="IPR009057">
    <property type="entry name" value="Homeodomain-like_sf"/>
</dbReference>
<name>A0A0J7Y5H7_9SPHN</name>
<dbReference type="Proteomes" id="UP000052232">
    <property type="component" value="Unassembled WGS sequence"/>
</dbReference>
<accession>A0A0J7Y5H7</accession>
<dbReference type="GO" id="GO:0003700">
    <property type="term" value="F:DNA-binding transcription factor activity"/>
    <property type="evidence" value="ECO:0007669"/>
    <property type="project" value="TreeGrafter"/>
</dbReference>
<dbReference type="STRING" id="1420583.V473_00560"/>
<sequence>MGNENQMIDAWLSQDVWLRNGHELVGYPMAAVAKKASKRNATEFRQDTSPRGTADHYLERFELAGLRNRDLVMLDGGTRGRLLREAVKLFAEMGYDACSVRDLAKEVGLGAPAIYNHYSSKREILVAAVDHILSDFFYHLISGQSGDTPEALLFGILRRHTIWAASQQPMAKAFDALVNPAFMQRVMEDQERARFTAAIAEYIAIIRELLDEIVGPDDEIERYSRAYAVHELADRAGWWFDPEGPVTPEELADQTGVLIRRMIGLNPIDVDRQ</sequence>
<evidence type="ECO:0000256" key="3">
    <source>
        <dbReference type="PROSITE-ProRule" id="PRU00335"/>
    </source>
</evidence>
<keyword evidence="1" id="KW-0175">Coiled coil</keyword>
<dbReference type="Gene3D" id="1.10.357.10">
    <property type="entry name" value="Tetracycline Repressor, domain 2"/>
    <property type="match status" value="1"/>
</dbReference>
<evidence type="ECO:0000256" key="1">
    <source>
        <dbReference type="ARBA" id="ARBA00023054"/>
    </source>
</evidence>
<dbReference type="SUPFAM" id="SSF46689">
    <property type="entry name" value="Homeodomain-like"/>
    <property type="match status" value="1"/>
</dbReference>
<comment type="caution">
    <text evidence="5">The sequence shown here is derived from an EMBL/GenBank/DDBJ whole genome shotgun (WGS) entry which is preliminary data.</text>
</comment>
<dbReference type="PROSITE" id="PS50977">
    <property type="entry name" value="HTH_TETR_2"/>
    <property type="match status" value="1"/>
</dbReference>